<evidence type="ECO:0000313" key="2">
    <source>
        <dbReference type="Proteomes" id="UP001162480"/>
    </source>
</evidence>
<proteinExistence type="predicted"/>
<gene>
    <name evidence="1" type="ORF">OCTVUL_1B017896</name>
</gene>
<evidence type="ECO:0000313" key="1">
    <source>
        <dbReference type="EMBL" id="CAI9731168.1"/>
    </source>
</evidence>
<reference evidence="1" key="1">
    <citation type="submission" date="2023-08" db="EMBL/GenBank/DDBJ databases">
        <authorList>
            <person name="Alioto T."/>
            <person name="Alioto T."/>
            <person name="Gomez Garrido J."/>
        </authorList>
    </citation>
    <scope>NUCLEOTIDE SEQUENCE</scope>
</reference>
<organism evidence="1 2">
    <name type="scientific">Octopus vulgaris</name>
    <name type="common">Common octopus</name>
    <dbReference type="NCBI Taxonomy" id="6645"/>
    <lineage>
        <taxon>Eukaryota</taxon>
        <taxon>Metazoa</taxon>
        <taxon>Spiralia</taxon>
        <taxon>Lophotrochozoa</taxon>
        <taxon>Mollusca</taxon>
        <taxon>Cephalopoda</taxon>
        <taxon>Coleoidea</taxon>
        <taxon>Octopodiformes</taxon>
        <taxon>Octopoda</taxon>
        <taxon>Incirrata</taxon>
        <taxon>Octopodidae</taxon>
        <taxon>Octopus</taxon>
    </lineage>
</organism>
<dbReference type="AlphaFoldDB" id="A0AA36FDY4"/>
<protein>
    <submittedName>
        <fullName evidence="1">Uncharacterized protein</fullName>
    </submittedName>
</protein>
<dbReference type="EMBL" id="OX597825">
    <property type="protein sequence ID" value="CAI9731168.1"/>
    <property type="molecule type" value="Genomic_DNA"/>
</dbReference>
<sequence>MNSIENGSTFVHTLMGIFTEGDEKKTVEIINIFHKLYAPNKRLQYCAKIVILPILNMEYSTVMVVFTEYALQHQFILHSLTAHLSHYYNRHCRLKYQHIHSSTNGEFTMCRVQNQMCVVHTSSYFKRSSKDGAIRLIVTMPYHSLEIVT</sequence>
<dbReference type="Proteomes" id="UP001162480">
    <property type="component" value="Chromosome 12"/>
</dbReference>
<keyword evidence="2" id="KW-1185">Reference proteome</keyword>
<accession>A0AA36FDY4</accession>
<name>A0AA36FDY4_OCTVU</name>